<dbReference type="Proteomes" id="UP000295411">
    <property type="component" value="Unassembled WGS sequence"/>
</dbReference>
<dbReference type="RefSeq" id="WP_133402971.1">
    <property type="nucleotide sequence ID" value="NZ_SMTK01000002.1"/>
</dbReference>
<dbReference type="OrthoDB" id="4822274at2"/>
<dbReference type="AlphaFoldDB" id="A0A4R5TZJ8"/>
<dbReference type="InterPro" id="IPR029046">
    <property type="entry name" value="LolA/LolB/LppX"/>
</dbReference>
<evidence type="ECO:0008006" key="4">
    <source>
        <dbReference type="Google" id="ProtNLM"/>
    </source>
</evidence>
<organism evidence="2 3">
    <name type="scientific">Arthrobacter crusticola</name>
    <dbReference type="NCBI Taxonomy" id="2547960"/>
    <lineage>
        <taxon>Bacteria</taxon>
        <taxon>Bacillati</taxon>
        <taxon>Actinomycetota</taxon>
        <taxon>Actinomycetes</taxon>
        <taxon>Micrococcales</taxon>
        <taxon>Micrococcaceae</taxon>
        <taxon>Arthrobacter</taxon>
    </lineage>
</organism>
<feature type="region of interest" description="Disordered" evidence="1">
    <location>
        <begin position="55"/>
        <end position="84"/>
    </location>
</feature>
<dbReference type="PANTHER" id="PTHR37507">
    <property type="entry name" value="SPORULATION PROTEIN YDCC"/>
    <property type="match status" value="1"/>
</dbReference>
<dbReference type="Gene3D" id="2.50.20.10">
    <property type="entry name" value="Lipoprotein localisation LolA/LolB/LppX"/>
    <property type="match status" value="1"/>
</dbReference>
<dbReference type="SUPFAM" id="SSF89392">
    <property type="entry name" value="Prokaryotic lipoproteins and lipoprotein localization factors"/>
    <property type="match status" value="1"/>
</dbReference>
<proteinExistence type="predicted"/>
<sequence>MAKNWQRWLPAGIVPAVIVAASVVGPNLAQASPKLPAKTAQELLELVADSKDSAFSGTLEQSSELGLPELQSMGPGGGSTDGPAAALELLTADHTAQVSIDGPDKARVQVQDRLGERNVTLNDDEVWYYDFREQEAAHAVRPAEVAEAPMGAAYTPGQIAEKFLSTIDPSTEITVGDNARVAGRTAYELVLTPSTDDTLVGAVSLAVDSETGVPLSFTIAAQGQSEPAFSVAFSTIDFGAPQASLFEFAPPAGTTVTEVPVKEHRDHDAPDRDPGTEPRVLGEGWSSIVALPAGSASDVFTASPSSEDAAEAQALLQQAFIQVDGGRVLQTSLVTVFIADDGRVFAGAVSADQLIAASQQ</sequence>
<accession>A0A4R5TZJ8</accession>
<keyword evidence="3" id="KW-1185">Reference proteome</keyword>
<protein>
    <recommendedName>
        <fullName evidence="4">Outer membrane lipoprotein carrier protein LolA</fullName>
    </recommendedName>
</protein>
<dbReference type="PANTHER" id="PTHR37507:SF2">
    <property type="entry name" value="SPORULATION PROTEIN YDCC"/>
    <property type="match status" value="1"/>
</dbReference>
<name>A0A4R5TZJ8_9MICC</name>
<dbReference type="EMBL" id="SMTK01000002">
    <property type="protein sequence ID" value="TDK26611.1"/>
    <property type="molecule type" value="Genomic_DNA"/>
</dbReference>
<gene>
    <name evidence="2" type="ORF">E2F48_05330</name>
</gene>
<reference evidence="2 3" key="1">
    <citation type="submission" date="2019-03" db="EMBL/GenBank/DDBJ databases">
        <title>Arthrobacter sp. nov., an bacterium isolated from biocrust in Mu Us Desert.</title>
        <authorList>
            <person name="Lixiong L."/>
        </authorList>
    </citation>
    <scope>NUCLEOTIDE SEQUENCE [LARGE SCALE GENOMIC DNA]</scope>
    <source>
        <strain evidence="2 3">SLN-3</strain>
    </source>
</reference>
<dbReference type="InterPro" id="IPR052944">
    <property type="entry name" value="Sporulation_related"/>
</dbReference>
<feature type="compositionally biased region" description="Polar residues" evidence="1">
    <location>
        <begin position="55"/>
        <end position="64"/>
    </location>
</feature>
<evidence type="ECO:0000256" key="1">
    <source>
        <dbReference type="SAM" id="MobiDB-lite"/>
    </source>
</evidence>
<comment type="caution">
    <text evidence="2">The sequence shown here is derived from an EMBL/GenBank/DDBJ whole genome shotgun (WGS) entry which is preliminary data.</text>
</comment>
<evidence type="ECO:0000313" key="2">
    <source>
        <dbReference type="EMBL" id="TDK26611.1"/>
    </source>
</evidence>
<evidence type="ECO:0000313" key="3">
    <source>
        <dbReference type="Proteomes" id="UP000295411"/>
    </source>
</evidence>